<dbReference type="GO" id="GO:0005886">
    <property type="term" value="C:plasma membrane"/>
    <property type="evidence" value="ECO:0007669"/>
    <property type="project" value="UniProtKB-SubCell"/>
</dbReference>
<accession>A0A2S2E620</accession>
<dbReference type="GO" id="GO:0043757">
    <property type="term" value="F:adenosylcobinamide-phosphate synthase activity"/>
    <property type="evidence" value="ECO:0007669"/>
    <property type="project" value="UniProtKB-EC"/>
</dbReference>
<evidence type="ECO:0000313" key="10">
    <source>
        <dbReference type="EMBL" id="AWL12982.1"/>
    </source>
</evidence>
<dbReference type="PANTHER" id="PTHR34308">
    <property type="entry name" value="COBALAMIN BIOSYNTHESIS PROTEIN CBIB"/>
    <property type="match status" value="1"/>
</dbReference>
<proteinExistence type="inferred from homology"/>
<evidence type="ECO:0000256" key="1">
    <source>
        <dbReference type="ARBA" id="ARBA00004651"/>
    </source>
</evidence>
<organism evidence="10 11">
    <name type="scientific">Saliniradius amylolyticus</name>
    <dbReference type="NCBI Taxonomy" id="2183582"/>
    <lineage>
        <taxon>Bacteria</taxon>
        <taxon>Pseudomonadati</taxon>
        <taxon>Pseudomonadota</taxon>
        <taxon>Gammaproteobacteria</taxon>
        <taxon>Alteromonadales</taxon>
        <taxon>Alteromonadaceae</taxon>
        <taxon>Saliniradius</taxon>
    </lineage>
</organism>
<comment type="subcellular location">
    <subcellularLocation>
        <location evidence="1">Cell membrane</location>
        <topology evidence="1">Multi-pass membrane protein</topology>
    </subcellularLocation>
</comment>
<sequence>MIEPIIDTPLLQRLLALWLVMLVESVWHWPAQYHPLLLFRALAQRMAAKVNPKGDRAQSQRLISGTLAPLVLLLPLAVCIGIFTSFAEYPVFFDALLLLAALDYTNTKRRARRVYQALQQNKKVLARDTAQRLLLRETQPLSVMGLSKAMIETSLLRYVTHYWTVLFVFLIGGGLAAFCFRVLAEFAQIWNTKLPHCRDFGRPVALLISTVTFIPARVAMFMIMLIQGTRPALKALRKLPQSKTPSLSLLAATGGSLGIVLGGPALYQGQKRRLPRCGGSRDPVPEDIPRLLRLLNYLSIGFLTLTLLLFAIVFALTTGRL</sequence>
<comment type="similarity">
    <text evidence="3">Belongs to the CobD/CbiB family.</text>
</comment>
<evidence type="ECO:0000256" key="6">
    <source>
        <dbReference type="ARBA" id="ARBA00022692"/>
    </source>
</evidence>
<dbReference type="EMBL" id="CP029347">
    <property type="protein sequence ID" value="AWL12982.1"/>
    <property type="molecule type" value="Genomic_DNA"/>
</dbReference>
<dbReference type="UniPathway" id="UPA00148"/>
<evidence type="ECO:0000313" key="11">
    <source>
        <dbReference type="Proteomes" id="UP000245728"/>
    </source>
</evidence>
<dbReference type="EC" id="6.3.1.10" evidence="10"/>
<keyword evidence="4" id="KW-1003">Cell membrane</keyword>
<evidence type="ECO:0000256" key="4">
    <source>
        <dbReference type="ARBA" id="ARBA00022475"/>
    </source>
</evidence>
<evidence type="ECO:0000256" key="9">
    <source>
        <dbReference type="SAM" id="Phobius"/>
    </source>
</evidence>
<dbReference type="KEGG" id="salh:HMF8227_02530"/>
<dbReference type="RefSeq" id="WP_109340508.1">
    <property type="nucleotide sequence ID" value="NZ_CP029347.1"/>
</dbReference>
<evidence type="ECO:0000256" key="5">
    <source>
        <dbReference type="ARBA" id="ARBA00022573"/>
    </source>
</evidence>
<dbReference type="GO" id="GO:0009236">
    <property type="term" value="P:cobalamin biosynthetic process"/>
    <property type="evidence" value="ECO:0007669"/>
    <property type="project" value="UniProtKB-UniPathway"/>
</dbReference>
<name>A0A2S2E620_9ALTE</name>
<dbReference type="InterPro" id="IPR004485">
    <property type="entry name" value="Cobalamin_biosynth_CobD/CbiB"/>
</dbReference>
<dbReference type="AlphaFoldDB" id="A0A2S2E620"/>
<feature type="transmembrane region" description="Helical" evidence="9">
    <location>
        <begin position="15"/>
        <end position="42"/>
    </location>
</feature>
<evidence type="ECO:0000256" key="3">
    <source>
        <dbReference type="ARBA" id="ARBA00006263"/>
    </source>
</evidence>
<evidence type="ECO:0000256" key="2">
    <source>
        <dbReference type="ARBA" id="ARBA00004953"/>
    </source>
</evidence>
<dbReference type="Pfam" id="PF03186">
    <property type="entry name" value="CobD_Cbib"/>
    <property type="match status" value="1"/>
</dbReference>
<keyword evidence="8 9" id="KW-0472">Membrane</keyword>
<protein>
    <submittedName>
        <fullName evidence="10">Adenosylcobinamide-phosphate synthase</fullName>
        <ecNumber evidence="10">6.3.1.10</ecNumber>
    </submittedName>
</protein>
<feature type="transmembrane region" description="Helical" evidence="9">
    <location>
        <begin position="62"/>
        <end position="83"/>
    </location>
</feature>
<dbReference type="OrthoDB" id="5586491at2"/>
<evidence type="ECO:0000256" key="8">
    <source>
        <dbReference type="ARBA" id="ARBA00023136"/>
    </source>
</evidence>
<dbReference type="PANTHER" id="PTHR34308:SF1">
    <property type="entry name" value="COBALAMIN BIOSYNTHESIS PROTEIN CBIB"/>
    <property type="match status" value="1"/>
</dbReference>
<gene>
    <name evidence="10" type="primary">cbiB</name>
    <name evidence="10" type="ORF">HMF8227_02530</name>
</gene>
<reference evidence="10 11" key="1">
    <citation type="submission" date="2018-05" db="EMBL/GenBank/DDBJ databases">
        <title>Salinimonas sp. HMF8227 Genome sequencing and assembly.</title>
        <authorList>
            <person name="Kang H."/>
            <person name="Kang J."/>
            <person name="Cha I."/>
            <person name="Kim H."/>
            <person name="Joh K."/>
        </authorList>
    </citation>
    <scope>NUCLEOTIDE SEQUENCE [LARGE SCALE GENOMIC DNA]</scope>
    <source>
        <strain evidence="10 11">HMF8227</strain>
    </source>
</reference>
<dbReference type="Proteomes" id="UP000245728">
    <property type="component" value="Chromosome"/>
</dbReference>
<keyword evidence="6 9" id="KW-0812">Transmembrane</keyword>
<dbReference type="GO" id="GO:0048472">
    <property type="term" value="F:threonine-phosphate decarboxylase activity"/>
    <property type="evidence" value="ECO:0007669"/>
    <property type="project" value="InterPro"/>
</dbReference>
<feature type="transmembrane region" description="Helical" evidence="9">
    <location>
        <begin position="247"/>
        <end position="267"/>
    </location>
</feature>
<feature type="transmembrane region" description="Helical" evidence="9">
    <location>
        <begin position="294"/>
        <end position="316"/>
    </location>
</feature>
<keyword evidence="10" id="KW-0436">Ligase</keyword>
<keyword evidence="7 9" id="KW-1133">Transmembrane helix</keyword>
<evidence type="ECO:0000256" key="7">
    <source>
        <dbReference type="ARBA" id="ARBA00022989"/>
    </source>
</evidence>
<feature type="transmembrane region" description="Helical" evidence="9">
    <location>
        <begin position="162"/>
        <end position="184"/>
    </location>
</feature>
<feature type="transmembrane region" description="Helical" evidence="9">
    <location>
        <begin position="204"/>
        <end position="226"/>
    </location>
</feature>
<keyword evidence="11" id="KW-1185">Reference proteome</keyword>
<comment type="pathway">
    <text evidence="2">Cofactor biosynthesis; adenosylcobalamin biosynthesis.</text>
</comment>
<keyword evidence="5" id="KW-0169">Cobalamin biosynthesis</keyword>